<organism evidence="2 3">
    <name type="scientific">Penicillium oxalicum (strain 114-2 / CGMCC 5302)</name>
    <name type="common">Penicillium decumbens</name>
    <dbReference type="NCBI Taxonomy" id="933388"/>
    <lineage>
        <taxon>Eukaryota</taxon>
        <taxon>Fungi</taxon>
        <taxon>Dikarya</taxon>
        <taxon>Ascomycota</taxon>
        <taxon>Pezizomycotina</taxon>
        <taxon>Eurotiomycetes</taxon>
        <taxon>Eurotiomycetidae</taxon>
        <taxon>Eurotiales</taxon>
        <taxon>Aspergillaceae</taxon>
        <taxon>Penicillium</taxon>
    </lineage>
</organism>
<dbReference type="EMBL" id="KB644408">
    <property type="protein sequence ID" value="EPS25596.1"/>
    <property type="molecule type" value="Genomic_DNA"/>
</dbReference>
<evidence type="ECO:0000313" key="2">
    <source>
        <dbReference type="EMBL" id="EPS25596.1"/>
    </source>
</evidence>
<dbReference type="HOGENOM" id="CLU_2016045_0_0_1"/>
<dbReference type="AlphaFoldDB" id="S7ZA83"/>
<reference evidence="2 3" key="1">
    <citation type="journal article" date="2013" name="PLoS ONE">
        <title>Genomic and secretomic analyses reveal unique features of the lignocellulolytic enzyme system of Penicillium decumbens.</title>
        <authorList>
            <person name="Liu G."/>
            <person name="Zhang L."/>
            <person name="Wei X."/>
            <person name="Zou G."/>
            <person name="Qin Y."/>
            <person name="Ma L."/>
            <person name="Li J."/>
            <person name="Zheng H."/>
            <person name="Wang S."/>
            <person name="Wang C."/>
            <person name="Xun L."/>
            <person name="Zhao G.-P."/>
            <person name="Zhou Z."/>
            <person name="Qu Y."/>
        </authorList>
    </citation>
    <scope>NUCLEOTIDE SEQUENCE [LARGE SCALE GENOMIC DNA]</scope>
    <source>
        <strain evidence="3">114-2 / CGMCC 5302</strain>
    </source>
</reference>
<protein>
    <submittedName>
        <fullName evidence="2">Uncharacterized protein</fullName>
    </submittedName>
</protein>
<accession>S7ZA83</accession>
<sequence>MDQSHSVTGVPSFARLSASRTDEKIHASMGNERFACLLSGASGLDRSGSELTDIAEDSEDREQRTMDSLLHTTNGNTTTASPMATSISSHALNASVSRVPVSLAKFFREKWLKSYETGSLLYQ</sequence>
<evidence type="ECO:0000256" key="1">
    <source>
        <dbReference type="SAM" id="MobiDB-lite"/>
    </source>
</evidence>
<dbReference type="Proteomes" id="UP000019376">
    <property type="component" value="Unassembled WGS sequence"/>
</dbReference>
<gene>
    <name evidence="2" type="ORF">PDE_00530</name>
</gene>
<feature type="region of interest" description="Disordered" evidence="1">
    <location>
        <begin position="42"/>
        <end position="66"/>
    </location>
</feature>
<keyword evidence="3" id="KW-1185">Reference proteome</keyword>
<evidence type="ECO:0000313" key="3">
    <source>
        <dbReference type="Proteomes" id="UP000019376"/>
    </source>
</evidence>
<feature type="region of interest" description="Disordered" evidence="1">
    <location>
        <begin position="1"/>
        <end position="24"/>
    </location>
</feature>
<proteinExistence type="predicted"/>
<name>S7ZA83_PENO1</name>